<dbReference type="Gene3D" id="2.60.40.420">
    <property type="entry name" value="Cupredoxins - blue copper proteins"/>
    <property type="match status" value="1"/>
</dbReference>
<evidence type="ECO:0000313" key="3">
    <source>
        <dbReference type="EMBL" id="RUO44807.1"/>
    </source>
</evidence>
<dbReference type="RefSeq" id="WP_126819226.1">
    <property type="nucleotide sequence ID" value="NZ_PIPS01000001.1"/>
</dbReference>
<protein>
    <submittedName>
        <fullName evidence="3">Methylamine utilization protein</fullName>
    </submittedName>
</protein>
<dbReference type="EMBL" id="PIPS01000001">
    <property type="protein sequence ID" value="RUO44807.1"/>
    <property type="molecule type" value="Genomic_DNA"/>
</dbReference>
<comment type="caution">
    <text evidence="3">The sequence shown here is derived from an EMBL/GenBank/DDBJ whole genome shotgun (WGS) entry which is preliminary data.</text>
</comment>
<sequence length="225" mass="24681">MTLRHFFIVLTACSGIAVAAATAANEMTVNIVDKTGQPLANAVLMIDDGLLTEAARSEASAHIIDQVDRQFTPFMTAVKTGSTITFPNSDNIRHHVYSFSQPKPFELKLYADGERPSLRFEQPGLVTLGCNIHDQMIAHIVISDRRTAFVSDPRGKIRLSLAQSAASSVSATLWHPWQGADLSHARSVQLNPTEQQTLQLEVTAPAPPEPPKSRLQQRFNRTGNQ</sequence>
<evidence type="ECO:0000256" key="2">
    <source>
        <dbReference type="SAM" id="SignalP"/>
    </source>
</evidence>
<dbReference type="Proteomes" id="UP000286680">
    <property type="component" value="Unassembled WGS sequence"/>
</dbReference>
<gene>
    <name evidence="3" type="ORF">CWE23_01845</name>
</gene>
<feature type="compositionally biased region" description="Polar residues" evidence="1">
    <location>
        <begin position="214"/>
        <end position="225"/>
    </location>
</feature>
<accession>A0AA94JDH5</accession>
<keyword evidence="2" id="KW-0732">Signal</keyword>
<dbReference type="InterPro" id="IPR008972">
    <property type="entry name" value="Cupredoxin"/>
</dbReference>
<organism evidence="3 4">
    <name type="scientific">Idiomarina aquatica</name>
    <dbReference type="NCBI Taxonomy" id="1327752"/>
    <lineage>
        <taxon>Bacteria</taxon>
        <taxon>Pseudomonadati</taxon>
        <taxon>Pseudomonadota</taxon>
        <taxon>Gammaproteobacteria</taxon>
        <taxon>Alteromonadales</taxon>
        <taxon>Idiomarinaceae</taxon>
        <taxon>Idiomarina</taxon>
    </lineage>
</organism>
<feature type="chain" id="PRO_5041687160" evidence="2">
    <location>
        <begin position="20"/>
        <end position="225"/>
    </location>
</feature>
<keyword evidence="4" id="KW-1185">Reference proteome</keyword>
<proteinExistence type="predicted"/>
<feature type="signal peptide" evidence="2">
    <location>
        <begin position="1"/>
        <end position="19"/>
    </location>
</feature>
<dbReference type="InterPro" id="IPR034242">
    <property type="entry name" value="MauL"/>
</dbReference>
<name>A0AA94JDH5_9GAMM</name>
<dbReference type="CDD" id="cd04221">
    <property type="entry name" value="MauL"/>
    <property type="match status" value="1"/>
</dbReference>
<feature type="region of interest" description="Disordered" evidence="1">
    <location>
        <begin position="202"/>
        <end position="225"/>
    </location>
</feature>
<evidence type="ECO:0000256" key="1">
    <source>
        <dbReference type="SAM" id="MobiDB-lite"/>
    </source>
</evidence>
<dbReference type="AlphaFoldDB" id="A0AA94JDH5"/>
<dbReference type="SUPFAM" id="SSF49503">
    <property type="entry name" value="Cupredoxins"/>
    <property type="match status" value="1"/>
</dbReference>
<evidence type="ECO:0000313" key="4">
    <source>
        <dbReference type="Proteomes" id="UP000286680"/>
    </source>
</evidence>
<reference evidence="4" key="1">
    <citation type="journal article" date="2018" name="Front. Microbiol.">
        <title>Genome-Based Analysis Reveals the Taxonomy and Diversity of the Family Idiomarinaceae.</title>
        <authorList>
            <person name="Liu Y."/>
            <person name="Lai Q."/>
            <person name="Shao Z."/>
        </authorList>
    </citation>
    <scope>NUCLEOTIDE SEQUENCE [LARGE SCALE GENOMIC DNA]</scope>
    <source>
        <strain evidence="4">SN-14</strain>
    </source>
</reference>